<keyword evidence="5" id="KW-0175">Coiled coil</keyword>
<dbReference type="GeneID" id="26805199"/>
<evidence type="ECO:0000256" key="6">
    <source>
        <dbReference type="SAM" id="MobiDB-lite"/>
    </source>
</evidence>
<dbReference type="Pfam" id="PF25542">
    <property type="entry name" value="zf-CCCH_12"/>
    <property type="match status" value="1"/>
</dbReference>
<comment type="caution">
    <text evidence="8">The sequence shown here is derived from an EMBL/GenBank/DDBJ whole genome shotgun (WGS) entry which is preliminary data.</text>
</comment>
<dbReference type="Pfam" id="PF25540">
    <property type="entry name" value="DUF7923"/>
    <property type="match status" value="1"/>
</dbReference>
<dbReference type="AlphaFoldDB" id="A0A0L1J872"/>
<dbReference type="InterPro" id="IPR057683">
    <property type="entry name" value="DUF7923"/>
</dbReference>
<feature type="zinc finger region" description="C3H1-type" evidence="4">
    <location>
        <begin position="346"/>
        <end position="374"/>
    </location>
</feature>
<feature type="coiled-coil region" evidence="5">
    <location>
        <begin position="18"/>
        <end position="52"/>
    </location>
</feature>
<keyword evidence="2 4" id="KW-0863">Zinc-finger</keyword>
<dbReference type="OrthoDB" id="2270193at2759"/>
<evidence type="ECO:0000259" key="7">
    <source>
        <dbReference type="PROSITE" id="PS50103"/>
    </source>
</evidence>
<evidence type="ECO:0000256" key="3">
    <source>
        <dbReference type="ARBA" id="ARBA00022833"/>
    </source>
</evidence>
<protein>
    <submittedName>
        <fullName evidence="8">CCCH zinc finger DNA binding protein</fullName>
    </submittedName>
</protein>
<evidence type="ECO:0000313" key="8">
    <source>
        <dbReference type="EMBL" id="KNG87932.1"/>
    </source>
</evidence>
<keyword evidence="9" id="KW-1185">Reference proteome</keyword>
<dbReference type="RefSeq" id="XP_015408855.1">
    <property type="nucleotide sequence ID" value="XM_015548652.1"/>
</dbReference>
<dbReference type="SUPFAM" id="SSF90229">
    <property type="entry name" value="CCCH zinc finger"/>
    <property type="match status" value="1"/>
</dbReference>
<proteinExistence type="predicted"/>
<dbReference type="STRING" id="1509407.A0A0L1J872"/>
<dbReference type="Pfam" id="PF25543">
    <property type="entry name" value="zf-CCCH_tandem"/>
    <property type="match status" value="1"/>
</dbReference>
<dbReference type="InterPro" id="IPR000571">
    <property type="entry name" value="Znf_CCCH"/>
</dbReference>
<dbReference type="GO" id="GO:0008270">
    <property type="term" value="F:zinc ion binding"/>
    <property type="evidence" value="ECO:0007669"/>
    <property type="project" value="UniProtKB-KW"/>
</dbReference>
<dbReference type="Proteomes" id="UP000037505">
    <property type="component" value="Unassembled WGS sequence"/>
</dbReference>
<evidence type="ECO:0000256" key="4">
    <source>
        <dbReference type="PROSITE-ProRule" id="PRU00723"/>
    </source>
</evidence>
<dbReference type="EMBL" id="JNOM01000066">
    <property type="protein sequence ID" value="KNG87932.1"/>
    <property type="molecule type" value="Genomic_DNA"/>
</dbReference>
<dbReference type="PANTHER" id="PTHR37543">
    <property type="entry name" value="CCCH ZINC FINGER DNA BINDING PROTEIN (AFU_ORTHOLOGUE AFUA_5G12760)"/>
    <property type="match status" value="1"/>
</dbReference>
<gene>
    <name evidence="8" type="ORF">ANOM_003395</name>
</gene>
<name>A0A0L1J872_ASPN3</name>
<reference evidence="8 9" key="1">
    <citation type="submission" date="2014-06" db="EMBL/GenBank/DDBJ databases">
        <title>The Genome of the Aflatoxigenic Filamentous Fungus Aspergillus nomius.</title>
        <authorList>
            <person name="Moore M.G."/>
            <person name="Shannon B.M."/>
            <person name="Brian M.M."/>
        </authorList>
    </citation>
    <scope>NUCLEOTIDE SEQUENCE [LARGE SCALE GENOMIC DNA]</scope>
    <source>
        <strain evidence="8 9">NRRL 13137</strain>
    </source>
</reference>
<evidence type="ECO:0000256" key="5">
    <source>
        <dbReference type="SAM" id="Coils"/>
    </source>
</evidence>
<feature type="domain" description="C3H1-type" evidence="7">
    <location>
        <begin position="346"/>
        <end position="374"/>
    </location>
</feature>
<dbReference type="InterPro" id="IPR057654">
    <property type="entry name" value="Znf-CCCH_tandem"/>
</dbReference>
<keyword evidence="1 4" id="KW-0479">Metal-binding</keyword>
<evidence type="ECO:0000256" key="2">
    <source>
        <dbReference type="ARBA" id="ARBA00022771"/>
    </source>
</evidence>
<dbReference type="PROSITE" id="PS50103">
    <property type="entry name" value="ZF_C3H1"/>
    <property type="match status" value="1"/>
</dbReference>
<evidence type="ECO:0000256" key="1">
    <source>
        <dbReference type="ARBA" id="ARBA00022723"/>
    </source>
</evidence>
<dbReference type="InterPro" id="IPR036855">
    <property type="entry name" value="Znf_CCCH_sf"/>
</dbReference>
<accession>A0A0L1J872</accession>
<evidence type="ECO:0000313" key="9">
    <source>
        <dbReference type="Proteomes" id="UP000037505"/>
    </source>
</evidence>
<keyword evidence="3 4" id="KW-0862">Zinc</keyword>
<organism evidence="8 9">
    <name type="scientific">Aspergillus nomiae NRRL (strain ATCC 15546 / NRRL 13137 / CBS 260.88 / M93)</name>
    <dbReference type="NCBI Taxonomy" id="1509407"/>
    <lineage>
        <taxon>Eukaryota</taxon>
        <taxon>Fungi</taxon>
        <taxon>Dikarya</taxon>
        <taxon>Ascomycota</taxon>
        <taxon>Pezizomycotina</taxon>
        <taxon>Eurotiomycetes</taxon>
        <taxon>Eurotiomycetidae</taxon>
        <taxon>Eurotiales</taxon>
        <taxon>Aspergillaceae</taxon>
        <taxon>Aspergillus</taxon>
        <taxon>Aspergillus subgen. Circumdati</taxon>
    </lineage>
</organism>
<feature type="region of interest" description="Disordered" evidence="6">
    <location>
        <begin position="265"/>
        <end position="311"/>
    </location>
</feature>
<dbReference type="PANTHER" id="PTHR37543:SF1">
    <property type="entry name" value="CCCH ZINC FINGER DNA BINDING PROTEIN (AFU_ORTHOLOGUE AFUA_5G12760)"/>
    <property type="match status" value="1"/>
</dbReference>
<feature type="compositionally biased region" description="Polar residues" evidence="6">
    <location>
        <begin position="266"/>
        <end position="296"/>
    </location>
</feature>
<sequence length="440" mass="49691">MFDLDDMRRRYRELSSVEDSKEKIIEELFSQVEELREDLTKAHDEVDNYKELAGLFKDKSNKDKEALELKNRDHARMSFVSVLVDGDGMNFQDHLVQSGYDGGQKAVQLLRKAVEDYLFQLDPEANPRIQCRIRVYANVSGLSKTYRDTNIAPVDGTLEAFIQGFNMENGLCDFVDAGNGKECSDVKLRALFEQDILDVHCQRVIFCASADNGYARVLGPHRESDRISLVEGPSFAREMKELAPYFATTSFPDVFRSTKITPRRISFSNVTPPRTPPQNYASAVKTTPPRSQSTSDVNRRSPSPLASARISNRNRSPVRLAVCKNAAGQRVDPPLRYSTKENVDALKQRKLCNPYHIVGSCPYGENCNHDHESRLRPQQVEDLRYIARLRVCPRGVWCAEESCVCGHRCPRENCLGPGYNGCKFPKVMHGIDSSIVATTL</sequence>